<evidence type="ECO:0000256" key="1">
    <source>
        <dbReference type="SAM" id="MobiDB-lite"/>
    </source>
</evidence>
<comment type="caution">
    <text evidence="2">The sequence shown here is derived from an EMBL/GenBank/DDBJ whole genome shotgun (WGS) entry which is preliminary data.</text>
</comment>
<evidence type="ECO:0000313" key="2">
    <source>
        <dbReference type="EMBL" id="KAJ8499141.1"/>
    </source>
</evidence>
<reference evidence="2 3" key="1">
    <citation type="submission" date="2022-12" db="EMBL/GenBank/DDBJ databases">
        <title>Chromosome-scale assembly of the Ensete ventricosum genome.</title>
        <authorList>
            <person name="Dussert Y."/>
            <person name="Stocks J."/>
            <person name="Wendawek A."/>
            <person name="Woldeyes F."/>
            <person name="Nichols R.A."/>
            <person name="Borrell J.S."/>
        </authorList>
    </citation>
    <scope>NUCLEOTIDE SEQUENCE [LARGE SCALE GENOMIC DNA]</scope>
    <source>
        <strain evidence="3">cv. Maze</strain>
        <tissue evidence="2">Seeds</tissue>
    </source>
</reference>
<sequence>MCRRSWRLEGDVVDNYDAMCGGEPSPERLQITVGEAERERANPPPGYLLSDAFPYSYLLATKTCTTRRGRESGWSERNPKLTLSSSQHNTAATIGRPTKPNCCDASDMLHMESDS</sequence>
<feature type="compositionally biased region" description="Polar residues" evidence="1">
    <location>
        <begin position="81"/>
        <end position="92"/>
    </location>
</feature>
<feature type="compositionally biased region" description="Basic and acidic residues" evidence="1">
    <location>
        <begin position="68"/>
        <end position="79"/>
    </location>
</feature>
<protein>
    <submittedName>
        <fullName evidence="2">Uncharacterized protein</fullName>
    </submittedName>
</protein>
<organism evidence="2 3">
    <name type="scientific">Ensete ventricosum</name>
    <name type="common">Abyssinian banana</name>
    <name type="synonym">Musa ensete</name>
    <dbReference type="NCBI Taxonomy" id="4639"/>
    <lineage>
        <taxon>Eukaryota</taxon>
        <taxon>Viridiplantae</taxon>
        <taxon>Streptophyta</taxon>
        <taxon>Embryophyta</taxon>
        <taxon>Tracheophyta</taxon>
        <taxon>Spermatophyta</taxon>
        <taxon>Magnoliopsida</taxon>
        <taxon>Liliopsida</taxon>
        <taxon>Zingiberales</taxon>
        <taxon>Musaceae</taxon>
        <taxon>Ensete</taxon>
    </lineage>
</organism>
<accession>A0AAV8R9F8</accession>
<evidence type="ECO:0000313" key="3">
    <source>
        <dbReference type="Proteomes" id="UP001222027"/>
    </source>
</evidence>
<dbReference type="AlphaFoldDB" id="A0AAV8R9F8"/>
<gene>
    <name evidence="2" type="ORF">OPV22_009693</name>
</gene>
<name>A0AAV8R9F8_ENSVE</name>
<keyword evidence="3" id="KW-1185">Reference proteome</keyword>
<dbReference type="EMBL" id="JAQQAF010000003">
    <property type="protein sequence ID" value="KAJ8499141.1"/>
    <property type="molecule type" value="Genomic_DNA"/>
</dbReference>
<proteinExistence type="predicted"/>
<dbReference type="Proteomes" id="UP001222027">
    <property type="component" value="Unassembled WGS sequence"/>
</dbReference>
<feature type="region of interest" description="Disordered" evidence="1">
    <location>
        <begin position="68"/>
        <end position="102"/>
    </location>
</feature>